<comment type="caution">
    <text evidence="2">The sequence shown here is derived from an EMBL/GenBank/DDBJ whole genome shotgun (WGS) entry which is preliminary data.</text>
</comment>
<evidence type="ECO:0000256" key="1">
    <source>
        <dbReference type="SAM" id="MobiDB-lite"/>
    </source>
</evidence>
<dbReference type="Proteomes" id="UP000297385">
    <property type="component" value="Unassembled WGS sequence"/>
</dbReference>
<sequence>MPLRRGKVKDCDATNGHVGMIARTLMKDAHGDLIRHSGMQSHAIKPDIPRAGPTRFHITAGSAK</sequence>
<feature type="region of interest" description="Disordered" evidence="1">
    <location>
        <begin position="44"/>
        <end position="64"/>
    </location>
</feature>
<gene>
    <name evidence="2" type="ORF">E2553_42035</name>
</gene>
<protein>
    <submittedName>
        <fullName evidence="2">Uncharacterized protein</fullName>
    </submittedName>
</protein>
<name>A0A4Y8MI89_9BURK</name>
<accession>A0A4Y8MI89</accession>
<dbReference type="AlphaFoldDB" id="A0A4Y8MI89"/>
<dbReference type="EMBL" id="SNVI01000007">
    <property type="protein sequence ID" value="TFE37128.1"/>
    <property type="molecule type" value="Genomic_DNA"/>
</dbReference>
<evidence type="ECO:0000313" key="3">
    <source>
        <dbReference type="Proteomes" id="UP000297385"/>
    </source>
</evidence>
<evidence type="ECO:0000313" key="2">
    <source>
        <dbReference type="EMBL" id="TFE37128.1"/>
    </source>
</evidence>
<organism evidence="2 3">
    <name type="scientific">Paraburkholderia dipogonis</name>
    <dbReference type="NCBI Taxonomy" id="1211383"/>
    <lineage>
        <taxon>Bacteria</taxon>
        <taxon>Pseudomonadati</taxon>
        <taxon>Pseudomonadota</taxon>
        <taxon>Betaproteobacteria</taxon>
        <taxon>Burkholderiales</taxon>
        <taxon>Burkholderiaceae</taxon>
        <taxon>Paraburkholderia</taxon>
    </lineage>
</organism>
<reference evidence="2 3" key="1">
    <citation type="submission" date="2019-03" db="EMBL/GenBank/DDBJ databases">
        <title>Complete Genome Sequence of Paraburkholderia dipogonis ICMP 19430T, a Nitrogen-fixing Symbiont of the South African Invasive Legume Dipogon lignosus in New Zealand.</title>
        <authorList>
            <person name="De Meyer S.E."/>
        </authorList>
    </citation>
    <scope>NUCLEOTIDE SEQUENCE [LARGE SCALE GENOMIC DNA]</scope>
    <source>
        <strain evidence="2 3">ICMP 19430</strain>
    </source>
</reference>
<proteinExistence type="predicted"/>